<feature type="binding site" evidence="6">
    <location>
        <position position="50"/>
    </location>
    <ligand>
        <name>pyruvate</name>
        <dbReference type="ChEBI" id="CHEBI:15361"/>
    </ligand>
</feature>
<evidence type="ECO:0000256" key="5">
    <source>
        <dbReference type="PIRSR" id="PIRSR001365-1"/>
    </source>
</evidence>
<reference evidence="7 8" key="1">
    <citation type="submission" date="2020-07" db="EMBL/GenBank/DDBJ databases">
        <title>Sequencing the genomes of 1000 actinobacteria strains.</title>
        <authorList>
            <person name="Klenk H.-P."/>
        </authorList>
    </citation>
    <scope>NUCLEOTIDE SEQUENCE [LARGE SCALE GENOMIC DNA]</scope>
    <source>
        <strain evidence="7 8">DSM 26341</strain>
    </source>
</reference>
<dbReference type="EC" id="4.3.3.7" evidence="7"/>
<dbReference type="EMBL" id="JACBZP010000001">
    <property type="protein sequence ID" value="NYI67854.1"/>
    <property type="molecule type" value="Genomic_DNA"/>
</dbReference>
<proteinExistence type="inferred from homology"/>
<name>A0A7Z0D2T9_9MICO</name>
<dbReference type="Gene3D" id="3.20.20.70">
    <property type="entry name" value="Aldolase class I"/>
    <property type="match status" value="1"/>
</dbReference>
<dbReference type="Proteomes" id="UP000539111">
    <property type="component" value="Unassembled WGS sequence"/>
</dbReference>
<protein>
    <submittedName>
        <fullName evidence="7">4-hydroxy-tetrahydrodipicolinate synthase</fullName>
        <ecNumber evidence="7">4.3.3.7</ecNumber>
    </submittedName>
</protein>
<feature type="active site" description="Schiff-base intermediate with substrate" evidence="5">
    <location>
        <position position="166"/>
    </location>
</feature>
<dbReference type="PANTHER" id="PTHR12128">
    <property type="entry name" value="DIHYDRODIPICOLINATE SYNTHASE"/>
    <property type="match status" value="1"/>
</dbReference>
<evidence type="ECO:0000313" key="8">
    <source>
        <dbReference type="Proteomes" id="UP000539111"/>
    </source>
</evidence>
<evidence type="ECO:0000313" key="7">
    <source>
        <dbReference type="EMBL" id="NYI67854.1"/>
    </source>
</evidence>
<dbReference type="PRINTS" id="PR00146">
    <property type="entry name" value="DHPICSNTHASE"/>
</dbReference>
<dbReference type="PANTHER" id="PTHR12128:SF66">
    <property type="entry name" value="4-HYDROXY-2-OXOGLUTARATE ALDOLASE, MITOCHONDRIAL"/>
    <property type="match status" value="1"/>
</dbReference>
<dbReference type="SUPFAM" id="SSF51569">
    <property type="entry name" value="Aldolase"/>
    <property type="match status" value="1"/>
</dbReference>
<dbReference type="CDD" id="cd00408">
    <property type="entry name" value="DHDPS-like"/>
    <property type="match status" value="1"/>
</dbReference>
<dbReference type="GO" id="GO:0008840">
    <property type="term" value="F:4-hydroxy-tetrahydrodipicolinate synthase activity"/>
    <property type="evidence" value="ECO:0007669"/>
    <property type="project" value="UniProtKB-EC"/>
</dbReference>
<dbReference type="InterPro" id="IPR020624">
    <property type="entry name" value="Schiff_base-form_aldolases_CS"/>
</dbReference>
<organism evidence="7 8">
    <name type="scientific">Spelaeicoccus albus</name>
    <dbReference type="NCBI Taxonomy" id="1280376"/>
    <lineage>
        <taxon>Bacteria</taxon>
        <taxon>Bacillati</taxon>
        <taxon>Actinomycetota</taxon>
        <taxon>Actinomycetes</taxon>
        <taxon>Micrococcales</taxon>
        <taxon>Brevibacteriaceae</taxon>
        <taxon>Spelaeicoccus</taxon>
    </lineage>
</organism>
<evidence type="ECO:0000256" key="2">
    <source>
        <dbReference type="ARBA" id="ARBA00023239"/>
    </source>
</evidence>
<dbReference type="Pfam" id="PF00701">
    <property type="entry name" value="DHDPS"/>
    <property type="match status" value="1"/>
</dbReference>
<dbReference type="SMART" id="SM01130">
    <property type="entry name" value="DHDPS"/>
    <property type="match status" value="1"/>
</dbReference>
<dbReference type="PIRSF" id="PIRSF001365">
    <property type="entry name" value="DHDPS"/>
    <property type="match status" value="1"/>
</dbReference>
<dbReference type="InterPro" id="IPR020625">
    <property type="entry name" value="Schiff_base-form_aldolases_AS"/>
</dbReference>
<comment type="caution">
    <text evidence="7">The sequence shown here is derived from an EMBL/GenBank/DDBJ whole genome shotgun (WGS) entry which is preliminary data.</text>
</comment>
<evidence type="ECO:0000256" key="3">
    <source>
        <dbReference type="ARBA" id="ARBA00023270"/>
    </source>
</evidence>
<dbReference type="PROSITE" id="PS00666">
    <property type="entry name" value="DHDPS_2"/>
    <property type="match status" value="1"/>
</dbReference>
<comment type="similarity">
    <text evidence="1 4">Belongs to the DapA family.</text>
</comment>
<keyword evidence="3" id="KW-0704">Schiff base</keyword>
<evidence type="ECO:0000256" key="1">
    <source>
        <dbReference type="ARBA" id="ARBA00007592"/>
    </source>
</evidence>
<sequence length="310" mass="32200">MTTIDRLTGVVPPLVTPLNDDYSVDENSLTRLVDHLLSAGVDGLFVLGSTGEAALLPPAERGRAVAAAVAAADGRVPVLVGAIDTATLRVIEHVRQAEELGADGVVVTAPFYTRTHPAEIDRHFRDVKAATSLPVFAYDIPVSTGTKLSAGLLTNLGRDGVIAGVKDSSGDDAGIRALVLAAHDANLAGFSVLTGSELTVDSAFGFGVDGNVPGLGNVDPAGYVRLYRATAEGRWEDARAEQERLIRLFGLTDAADVDRMGRASSALGAFKAALHLLGVIDNPVTAPPYLPLSASDTEFVKGKLVEAGLL</sequence>
<dbReference type="PROSITE" id="PS00665">
    <property type="entry name" value="DHDPS_1"/>
    <property type="match status" value="1"/>
</dbReference>
<dbReference type="RefSeq" id="WP_179428135.1">
    <property type="nucleotide sequence ID" value="NZ_JACBZP010000001.1"/>
</dbReference>
<evidence type="ECO:0000256" key="4">
    <source>
        <dbReference type="PIRNR" id="PIRNR001365"/>
    </source>
</evidence>
<evidence type="ECO:0000256" key="6">
    <source>
        <dbReference type="PIRSR" id="PIRSR001365-2"/>
    </source>
</evidence>
<feature type="binding site" evidence="6">
    <location>
        <position position="212"/>
    </location>
    <ligand>
        <name>pyruvate</name>
        <dbReference type="ChEBI" id="CHEBI:15361"/>
    </ligand>
</feature>
<dbReference type="AlphaFoldDB" id="A0A7Z0D2T9"/>
<accession>A0A7Z0D2T9</accession>
<keyword evidence="2 4" id="KW-0456">Lyase</keyword>
<dbReference type="GO" id="GO:0044281">
    <property type="term" value="P:small molecule metabolic process"/>
    <property type="evidence" value="ECO:0007669"/>
    <property type="project" value="UniProtKB-ARBA"/>
</dbReference>
<feature type="active site" description="Proton donor/acceptor" evidence="5">
    <location>
        <position position="138"/>
    </location>
</feature>
<dbReference type="InterPro" id="IPR002220">
    <property type="entry name" value="DapA-like"/>
</dbReference>
<keyword evidence="8" id="KW-1185">Reference proteome</keyword>
<dbReference type="InterPro" id="IPR013785">
    <property type="entry name" value="Aldolase_TIM"/>
</dbReference>
<gene>
    <name evidence="7" type="ORF">BJY26_002160</name>
</gene>